<name>A0A5J4KWY9_9CHLR</name>
<dbReference type="Gene3D" id="2.60.40.1240">
    <property type="match status" value="1"/>
</dbReference>
<evidence type="ECO:0000256" key="2">
    <source>
        <dbReference type="SAM" id="MobiDB-lite"/>
    </source>
</evidence>
<dbReference type="Pfam" id="PF13240">
    <property type="entry name" value="Zn_Ribbon_1"/>
    <property type="match status" value="1"/>
</dbReference>
<evidence type="ECO:0000256" key="1">
    <source>
        <dbReference type="ARBA" id="ARBA00022729"/>
    </source>
</evidence>
<evidence type="ECO:0000313" key="5">
    <source>
        <dbReference type="EMBL" id="GER91047.1"/>
    </source>
</evidence>
<comment type="caution">
    <text evidence="5">The sequence shown here is derived from an EMBL/GenBank/DDBJ whole genome shotgun (WGS) entry which is preliminary data.</text>
</comment>
<keyword evidence="3" id="KW-0472">Membrane</keyword>
<gene>
    <name evidence="5" type="ORF">KDW_52090</name>
</gene>
<feature type="region of interest" description="Disordered" evidence="2">
    <location>
        <begin position="25"/>
        <end position="95"/>
    </location>
</feature>
<dbReference type="InterPro" id="IPR029050">
    <property type="entry name" value="Immunoprotect_excell_Ig-like"/>
</dbReference>
<feature type="transmembrane region" description="Helical" evidence="3">
    <location>
        <begin position="119"/>
        <end position="142"/>
    </location>
</feature>
<feature type="compositionally biased region" description="Low complexity" evidence="2">
    <location>
        <begin position="156"/>
        <end position="174"/>
    </location>
</feature>
<dbReference type="EMBL" id="BKZW01000003">
    <property type="protein sequence ID" value="GER91047.1"/>
    <property type="molecule type" value="Genomic_DNA"/>
</dbReference>
<keyword evidence="3" id="KW-1133">Transmembrane helix</keyword>
<feature type="domain" description="Zinc-ribbon" evidence="4">
    <location>
        <begin position="9"/>
        <end position="29"/>
    </location>
</feature>
<reference evidence="5 6" key="1">
    <citation type="submission" date="2019-10" db="EMBL/GenBank/DDBJ databases">
        <title>Dictyobacter vulcani sp. nov., within the class Ktedonobacteria, isolated from soil of volcanic Mt. Zao.</title>
        <authorList>
            <person name="Zheng Y."/>
            <person name="Wang C.M."/>
            <person name="Sakai Y."/>
            <person name="Abe K."/>
            <person name="Yokota A."/>
            <person name="Yabe S."/>
        </authorList>
    </citation>
    <scope>NUCLEOTIDE SEQUENCE [LARGE SCALE GENOMIC DNA]</scope>
    <source>
        <strain evidence="5 6">W12</strain>
    </source>
</reference>
<keyword evidence="6" id="KW-1185">Reference proteome</keyword>
<evidence type="ECO:0000259" key="4">
    <source>
        <dbReference type="Pfam" id="PF13240"/>
    </source>
</evidence>
<dbReference type="AlphaFoldDB" id="A0A5J4KWY9"/>
<feature type="region of interest" description="Disordered" evidence="2">
    <location>
        <begin position="153"/>
        <end position="176"/>
    </location>
</feature>
<evidence type="ECO:0000313" key="6">
    <source>
        <dbReference type="Proteomes" id="UP000326912"/>
    </source>
</evidence>
<accession>A0A5J4KWY9</accession>
<dbReference type="InterPro" id="IPR026870">
    <property type="entry name" value="Zinc_ribbon_dom"/>
</dbReference>
<evidence type="ECO:0000256" key="3">
    <source>
        <dbReference type="SAM" id="Phobius"/>
    </source>
</evidence>
<dbReference type="Proteomes" id="UP000326912">
    <property type="component" value="Unassembled WGS sequence"/>
</dbReference>
<feature type="compositionally biased region" description="Polar residues" evidence="2">
    <location>
        <begin position="68"/>
        <end position="80"/>
    </location>
</feature>
<keyword evidence="1" id="KW-0732">Signal</keyword>
<sequence length="435" mass="46634">MPEYNQVTCQYCGTPITPGNRFCSNCGKSTEGGTSRPTEYSVDAQPTSLQSGANFEGRTPPPPPRNVDSGTSYPGYQPQQEYRPDTPMYQAQAQAQAQVPGYAAAPPVKDSSRRVLGQVGCGLLVTILVILALCGGGGYFAYNWLAGAMHSTTDQANNTSTSTGSSNTDTTASAPKPVVTTLNTKPVTYASVNMSIKDVQQATSFPEDNNNKSGILRIDLSEENTSSTASYYSYTDSMLLTLPDNTSVHPEASKVSSGPDASIKRTNWVDFAVPTTVKPDQLTLTIGTSTESQIEIPLKADADLSKYQPITSAPNKLIQYAGANWTITNATKQTSYDAKQADKDSVFVVVKLKIDNTSQKEIYPFPSDTMRLQAGSTTNKPSSNTLNSSIAAGQMNSRGECVFIMPADSTDFTFELLPNDLLATTQPVTTTFQVK</sequence>
<dbReference type="RefSeq" id="WP_151758741.1">
    <property type="nucleotide sequence ID" value="NZ_BKZW01000003.1"/>
</dbReference>
<organism evidence="5 6">
    <name type="scientific">Dictyobacter vulcani</name>
    <dbReference type="NCBI Taxonomy" id="2607529"/>
    <lineage>
        <taxon>Bacteria</taxon>
        <taxon>Bacillati</taxon>
        <taxon>Chloroflexota</taxon>
        <taxon>Ktedonobacteria</taxon>
        <taxon>Ktedonobacterales</taxon>
        <taxon>Dictyobacteraceae</taxon>
        <taxon>Dictyobacter</taxon>
    </lineage>
</organism>
<protein>
    <recommendedName>
        <fullName evidence="4">Zinc-ribbon domain-containing protein</fullName>
    </recommendedName>
</protein>
<feature type="compositionally biased region" description="Polar residues" evidence="2">
    <location>
        <begin position="25"/>
        <end position="53"/>
    </location>
</feature>
<keyword evidence="3" id="KW-0812">Transmembrane</keyword>
<proteinExistence type="predicted"/>